<gene>
    <name evidence="2" type="ORF">CYMTET_41542</name>
</gene>
<dbReference type="Proteomes" id="UP001190700">
    <property type="component" value="Unassembled WGS sequence"/>
</dbReference>
<dbReference type="AlphaFoldDB" id="A0AAE0C7M5"/>
<organism evidence="2 3">
    <name type="scientific">Cymbomonas tetramitiformis</name>
    <dbReference type="NCBI Taxonomy" id="36881"/>
    <lineage>
        <taxon>Eukaryota</taxon>
        <taxon>Viridiplantae</taxon>
        <taxon>Chlorophyta</taxon>
        <taxon>Pyramimonadophyceae</taxon>
        <taxon>Pyramimonadales</taxon>
        <taxon>Pyramimonadaceae</taxon>
        <taxon>Cymbomonas</taxon>
    </lineage>
</organism>
<proteinExistence type="predicted"/>
<comment type="caution">
    <text evidence="2">The sequence shown here is derived from an EMBL/GenBank/DDBJ whole genome shotgun (WGS) entry which is preliminary data.</text>
</comment>
<evidence type="ECO:0000313" key="3">
    <source>
        <dbReference type="Proteomes" id="UP001190700"/>
    </source>
</evidence>
<feature type="region of interest" description="Disordered" evidence="1">
    <location>
        <begin position="188"/>
        <end position="207"/>
    </location>
</feature>
<accession>A0AAE0C7M5</accession>
<protein>
    <submittedName>
        <fullName evidence="2">Uncharacterized protein</fullName>
    </submittedName>
</protein>
<name>A0AAE0C7M5_9CHLO</name>
<reference evidence="2 3" key="1">
    <citation type="journal article" date="2015" name="Genome Biol. Evol.">
        <title>Comparative Genomics of a Bacterivorous Green Alga Reveals Evolutionary Causalities and Consequences of Phago-Mixotrophic Mode of Nutrition.</title>
        <authorList>
            <person name="Burns J.A."/>
            <person name="Paasch A."/>
            <person name="Narechania A."/>
            <person name="Kim E."/>
        </authorList>
    </citation>
    <scope>NUCLEOTIDE SEQUENCE [LARGE SCALE GENOMIC DNA]</scope>
    <source>
        <strain evidence="2 3">PLY_AMNH</strain>
    </source>
</reference>
<evidence type="ECO:0000313" key="2">
    <source>
        <dbReference type="EMBL" id="KAK3249020.1"/>
    </source>
</evidence>
<dbReference type="EMBL" id="LGRX02027632">
    <property type="protein sequence ID" value="KAK3249020.1"/>
    <property type="molecule type" value="Genomic_DNA"/>
</dbReference>
<sequence>MSTPSPEEEEVVVRVLLQCVEAAVGYSSSVPETIEREKVVDTLQLSDCNNAKVVSVLTRRVPLVSKNTNSSSDVTQSQLEKKQVETHYDSVQNEVILNGSVQAFATRLTDEVEKTIQEDATLPPQRCERRQAQLGNDGKYVVVVLRAFSHSSKLHEQHVAEERVNRYSSNLDSANRGQEVELGLTSSVGGTVGEVSNTTRENLGHRSNESCTLQWDQVVNEELPEAGLQAGAHKDLKAQQQSLDCEVLLKETPGHGEEDATRGEELADVARALSAESCTASSGEKTNKQGKSKRVWFPADGEKLIDIRYFCYTSDGGPAQPDGSNILEGGAALKEGRKTQIGTDWEATRNLTYDFDLPLEEGGCGEEWHIFEEKIGQLAEPEWAAVGLLWRDLYGKGAMRREEKSIRAAELEAEIALRKRCATSP</sequence>
<keyword evidence="3" id="KW-1185">Reference proteome</keyword>
<evidence type="ECO:0000256" key="1">
    <source>
        <dbReference type="SAM" id="MobiDB-lite"/>
    </source>
</evidence>
<feature type="compositionally biased region" description="Polar residues" evidence="1">
    <location>
        <begin position="188"/>
        <end position="201"/>
    </location>
</feature>